<keyword evidence="2" id="KW-0288">FMN</keyword>
<dbReference type="AlphaFoldDB" id="A0A0N0NI19"/>
<keyword evidence="1" id="KW-0285">Flavoprotein</keyword>
<dbReference type="STRING" id="1664694.A0A0N0NI19"/>
<dbReference type="InterPro" id="IPR004136">
    <property type="entry name" value="NMO"/>
</dbReference>
<dbReference type="SUPFAM" id="SSF51412">
    <property type="entry name" value="Inosine monophosphate dehydrogenase (IMPDH)"/>
    <property type="match status" value="1"/>
</dbReference>
<accession>A0A0N0NI19</accession>
<dbReference type="Proteomes" id="UP000038010">
    <property type="component" value="Unassembled WGS sequence"/>
</dbReference>
<dbReference type="OrthoDB" id="2349068at2759"/>
<dbReference type="EMBL" id="LFJN01000041">
    <property type="protein sequence ID" value="KPI35331.1"/>
    <property type="molecule type" value="Genomic_DNA"/>
</dbReference>
<dbReference type="Pfam" id="PF03060">
    <property type="entry name" value="NMO"/>
    <property type="match status" value="1"/>
</dbReference>
<dbReference type="CDD" id="cd04730">
    <property type="entry name" value="NPD_like"/>
    <property type="match status" value="1"/>
</dbReference>
<name>A0A0N0NI19_9EURO</name>
<dbReference type="VEuPathDB" id="FungiDB:AB675_9927"/>
<dbReference type="InterPro" id="IPR013785">
    <property type="entry name" value="Aldolase_TIM"/>
</dbReference>
<evidence type="ECO:0000256" key="1">
    <source>
        <dbReference type="ARBA" id="ARBA00022630"/>
    </source>
</evidence>
<keyword evidence="3" id="KW-0560">Oxidoreductase</keyword>
<evidence type="ECO:0000256" key="2">
    <source>
        <dbReference type="ARBA" id="ARBA00022643"/>
    </source>
</evidence>
<dbReference type="GO" id="GO:0018580">
    <property type="term" value="F:nitronate monooxygenase activity"/>
    <property type="evidence" value="ECO:0007669"/>
    <property type="project" value="InterPro"/>
</dbReference>
<organism evidence="4 5">
    <name type="scientific">Cyphellophora attinorum</name>
    <dbReference type="NCBI Taxonomy" id="1664694"/>
    <lineage>
        <taxon>Eukaryota</taxon>
        <taxon>Fungi</taxon>
        <taxon>Dikarya</taxon>
        <taxon>Ascomycota</taxon>
        <taxon>Pezizomycotina</taxon>
        <taxon>Eurotiomycetes</taxon>
        <taxon>Chaetothyriomycetidae</taxon>
        <taxon>Chaetothyriales</taxon>
        <taxon>Cyphellophoraceae</taxon>
        <taxon>Cyphellophora</taxon>
    </lineage>
</organism>
<sequence length="336" mass="36363">MALRKDYPWLTPAAPAVISSPMMKICMSKLTVETTLAGGLAFLAAGFDVSNLAKDLAECAELFQKASFTLSDNNSLPIGVGFQNWGADLQVTLKALQQHPVAAVWFFGPKKLKDYAKWTESIREISNNKTKIWIQVGTVAEALEVVRLCRPDVLVVQGADSGGHGLRQRAGIITLLPEIADALRRKGIHIPLVAAGGIIDGRYRDEILRVVDGGVATAPSTIYDKARGITGWPETYVGRGVTNKTYHDAARGRNENVIKALHDEALEKSGGTKGWGPRGRLTTYAGTGVGLVREVKSAREIVQEIQRDASYILGRRAADYDATRGRPSGDGLRSKL</sequence>
<comment type="caution">
    <text evidence="4">The sequence shown here is derived from an EMBL/GenBank/DDBJ whole genome shotgun (WGS) entry which is preliminary data.</text>
</comment>
<keyword evidence="5" id="KW-1185">Reference proteome</keyword>
<evidence type="ECO:0000256" key="3">
    <source>
        <dbReference type="ARBA" id="ARBA00023002"/>
    </source>
</evidence>
<dbReference type="GeneID" id="28742385"/>
<proteinExistence type="predicted"/>
<dbReference type="PANTHER" id="PTHR32332:SF34">
    <property type="entry name" value="2-NITROPROPANE DIOXYGENASE FAMILY, PUTATIVE-RELATED"/>
    <property type="match status" value="1"/>
</dbReference>
<evidence type="ECO:0000313" key="4">
    <source>
        <dbReference type="EMBL" id="KPI35331.1"/>
    </source>
</evidence>
<evidence type="ECO:0000313" key="5">
    <source>
        <dbReference type="Proteomes" id="UP000038010"/>
    </source>
</evidence>
<dbReference type="RefSeq" id="XP_017995294.1">
    <property type="nucleotide sequence ID" value="XM_018150505.1"/>
</dbReference>
<dbReference type="PANTHER" id="PTHR32332">
    <property type="entry name" value="2-NITROPROPANE DIOXYGENASE"/>
    <property type="match status" value="1"/>
</dbReference>
<reference evidence="4 5" key="1">
    <citation type="submission" date="2015-06" db="EMBL/GenBank/DDBJ databases">
        <title>Draft genome of the ant-associated black yeast Phialophora attae CBS 131958.</title>
        <authorList>
            <person name="Moreno L.F."/>
            <person name="Stielow B.J."/>
            <person name="de Hoog S."/>
            <person name="Vicente V.A."/>
            <person name="Weiss V.A."/>
            <person name="de Vries M."/>
            <person name="Cruz L.M."/>
            <person name="Souza E.M."/>
        </authorList>
    </citation>
    <scope>NUCLEOTIDE SEQUENCE [LARGE SCALE GENOMIC DNA]</scope>
    <source>
        <strain evidence="4 5">CBS 131958</strain>
    </source>
</reference>
<protein>
    <submittedName>
        <fullName evidence="4">Nitronate monooxygenase</fullName>
    </submittedName>
</protein>
<gene>
    <name evidence="4" type="ORF">AB675_9927</name>
</gene>
<keyword evidence="4" id="KW-0503">Monooxygenase</keyword>
<dbReference type="Gene3D" id="3.20.20.70">
    <property type="entry name" value="Aldolase class I"/>
    <property type="match status" value="2"/>
</dbReference>